<keyword evidence="2" id="KW-1185">Reference proteome</keyword>
<dbReference type="RefSeq" id="WP_184655893.1">
    <property type="nucleotide sequence ID" value="NZ_JACHBU010000011.1"/>
</dbReference>
<dbReference type="InterPro" id="IPR036866">
    <property type="entry name" value="RibonucZ/Hydroxyglut_hydro"/>
</dbReference>
<proteinExistence type="predicted"/>
<dbReference type="PANTHER" id="PTHR30619:SF1">
    <property type="entry name" value="RECOMBINATION PROTEIN 2"/>
    <property type="match status" value="1"/>
</dbReference>
<evidence type="ECO:0000313" key="1">
    <source>
        <dbReference type="EMBL" id="MBB6510817.1"/>
    </source>
</evidence>
<dbReference type="EMBL" id="JACHBU010000011">
    <property type="protein sequence ID" value="MBB6510817.1"/>
    <property type="molecule type" value="Genomic_DNA"/>
</dbReference>
<organism evidence="1 2">
    <name type="scientific">Rhizobium soli</name>
    <dbReference type="NCBI Taxonomy" id="424798"/>
    <lineage>
        <taxon>Bacteria</taxon>
        <taxon>Pseudomonadati</taxon>
        <taxon>Pseudomonadota</taxon>
        <taxon>Alphaproteobacteria</taxon>
        <taxon>Hyphomicrobiales</taxon>
        <taxon>Rhizobiaceae</taxon>
        <taxon>Rhizobium/Agrobacterium group</taxon>
        <taxon>Rhizobium</taxon>
    </lineage>
</organism>
<gene>
    <name evidence="1" type="ORF">F4695_004209</name>
</gene>
<evidence type="ECO:0000313" key="2">
    <source>
        <dbReference type="Proteomes" id="UP000585437"/>
    </source>
</evidence>
<protein>
    <submittedName>
        <fullName evidence="1">Uncharacterized protein</fullName>
    </submittedName>
</protein>
<reference evidence="1 2" key="1">
    <citation type="submission" date="2020-08" db="EMBL/GenBank/DDBJ databases">
        <title>The Agave Microbiome: Exploring the role of microbial communities in plant adaptations to desert environments.</title>
        <authorList>
            <person name="Partida-Martinez L.P."/>
        </authorList>
    </citation>
    <scope>NUCLEOTIDE SEQUENCE [LARGE SCALE GENOMIC DNA]</scope>
    <source>
        <strain evidence="1 2">AS3.12</strain>
    </source>
</reference>
<dbReference type="Proteomes" id="UP000585437">
    <property type="component" value="Unassembled WGS sequence"/>
</dbReference>
<dbReference type="SUPFAM" id="SSF56281">
    <property type="entry name" value="Metallo-hydrolase/oxidoreductase"/>
    <property type="match status" value="1"/>
</dbReference>
<sequence length="327" mass="35896">MKRPLKKLTGERRKETEMFGRTVEADGRVFIVDLVDDQATVPEVDRNGKFNTWVETLEAWGPRVERATGKPIEKRRLDHTSVGAFDFLAADNISVELLGPITDIIDKDVGLRFLGEPPDDANLMLGTVAAKVGSPSASHTINGHSINFRLRYGNVRFLFTGDMNQEAGQRLREALPGAAVRAEILKAPHHGSADFDMEFLKEVSPVVSLISSGDESEAKEYIHPRATLIAALGKAGRTTPSIIFCTELAAFFKVLGSVNDPKDAARKVFAFERTNFGISHVRTDGERVLAFTHSGKKLMNEAYRFTVSATGEISFAAKAVRRAAPKL</sequence>
<dbReference type="InterPro" id="IPR052159">
    <property type="entry name" value="Competence_DNA_uptake"/>
</dbReference>
<accession>A0A7X0JQ56</accession>
<name>A0A7X0JQ56_9HYPH</name>
<dbReference type="PANTHER" id="PTHR30619">
    <property type="entry name" value="DNA INTERNALIZATION/COMPETENCE PROTEIN COMEC/REC2"/>
    <property type="match status" value="1"/>
</dbReference>
<comment type="caution">
    <text evidence="1">The sequence shown here is derived from an EMBL/GenBank/DDBJ whole genome shotgun (WGS) entry which is preliminary data.</text>
</comment>
<dbReference type="Gene3D" id="3.60.15.10">
    <property type="entry name" value="Ribonuclease Z/Hydroxyacylglutathione hydrolase-like"/>
    <property type="match status" value="1"/>
</dbReference>
<dbReference type="AlphaFoldDB" id="A0A7X0JQ56"/>